<dbReference type="Proteomes" id="UP000295388">
    <property type="component" value="Unassembled WGS sequence"/>
</dbReference>
<evidence type="ECO:0000313" key="2">
    <source>
        <dbReference type="Proteomes" id="UP000295388"/>
    </source>
</evidence>
<reference evidence="1 2" key="1">
    <citation type="submission" date="2019-03" db="EMBL/GenBank/DDBJ databases">
        <title>Genomic Encyclopedia of Type Strains, Phase III (KMG-III): the genomes of soil and plant-associated and newly described type strains.</title>
        <authorList>
            <person name="Whitman W."/>
        </authorList>
    </citation>
    <scope>NUCLEOTIDE SEQUENCE [LARGE SCALE GENOMIC DNA]</scope>
    <source>
        <strain evidence="1 2">VKM Ac-2527</strain>
    </source>
</reference>
<dbReference type="Pfam" id="PF02810">
    <property type="entry name" value="SEC-C"/>
    <property type="match status" value="1"/>
</dbReference>
<protein>
    <submittedName>
        <fullName evidence="1">SEC-C motif-containing protein</fullName>
    </submittedName>
</protein>
<evidence type="ECO:0000313" key="1">
    <source>
        <dbReference type="EMBL" id="TDO30003.1"/>
    </source>
</evidence>
<dbReference type="SUPFAM" id="SSF103642">
    <property type="entry name" value="Sec-C motif"/>
    <property type="match status" value="1"/>
</dbReference>
<dbReference type="Gene3D" id="3.10.450.50">
    <property type="match status" value="1"/>
</dbReference>
<gene>
    <name evidence="1" type="ORF">EV643_14212</name>
</gene>
<dbReference type="InterPro" id="IPR004027">
    <property type="entry name" value="SEC_C_motif"/>
</dbReference>
<dbReference type="InterPro" id="IPR011990">
    <property type="entry name" value="TPR-like_helical_dom_sf"/>
</dbReference>
<comment type="caution">
    <text evidence="1">The sequence shown here is derived from an EMBL/GenBank/DDBJ whole genome shotgun (WGS) entry which is preliminary data.</text>
</comment>
<accession>A0A4R6J3T7</accession>
<keyword evidence="2" id="KW-1185">Reference proteome</keyword>
<name>A0A4R6J3T7_9ACTN</name>
<dbReference type="EMBL" id="SNWQ01000042">
    <property type="protein sequence ID" value="TDO30003.1"/>
    <property type="molecule type" value="Genomic_DNA"/>
</dbReference>
<organism evidence="1 2">
    <name type="scientific">Kribbella caucasensis</name>
    <dbReference type="NCBI Taxonomy" id="2512215"/>
    <lineage>
        <taxon>Bacteria</taxon>
        <taxon>Bacillati</taxon>
        <taxon>Actinomycetota</taxon>
        <taxon>Actinomycetes</taxon>
        <taxon>Propionibacteriales</taxon>
        <taxon>Kribbellaceae</taxon>
        <taxon>Kribbella</taxon>
    </lineage>
</organism>
<dbReference type="SUPFAM" id="SSF48452">
    <property type="entry name" value="TPR-like"/>
    <property type="match status" value="1"/>
</dbReference>
<dbReference type="AlphaFoldDB" id="A0A4R6J3T7"/>
<sequence>MADELRTNQDGIETSRREVLLDAAQDHLRDRQPERSIAIWQQLIDEGGEDADDARLDYADYLFGQFRDDEAWTELAAIMAGGRTLSSAWMCAAELIEERGELATALAWYSLAAESLTSEDMTTSAGLFGAERLVAGRRRVKWALGIPLSDFDLLGEMGDTEAEDRDAVALLSSPWVINGRILVWDRGEFDAARQRWPYQITAKSADEYCRQVELDLREDGGRITVVPVNVNGWLKCLTALHLIRSRDDLGQVATQCDEGRSVGWPPPRNRPCWCGSGMKYKKCCGSNAA</sequence>
<proteinExistence type="predicted"/>